<gene>
    <name evidence="1" type="ORF">Gotri_004566</name>
</gene>
<evidence type="ECO:0000313" key="2">
    <source>
        <dbReference type="Proteomes" id="UP000593568"/>
    </source>
</evidence>
<reference evidence="1 2" key="1">
    <citation type="journal article" date="2019" name="Genome Biol. Evol.">
        <title>Insights into the evolution of the New World diploid cottons (Gossypium, subgenus Houzingenia) based on genome sequencing.</title>
        <authorList>
            <person name="Grover C.E."/>
            <person name="Arick M.A. 2nd"/>
            <person name="Thrash A."/>
            <person name="Conover J.L."/>
            <person name="Sanders W.S."/>
            <person name="Peterson D.G."/>
            <person name="Frelichowski J.E."/>
            <person name="Scheffler J.A."/>
            <person name="Scheffler B.E."/>
            <person name="Wendel J.F."/>
        </authorList>
    </citation>
    <scope>NUCLEOTIDE SEQUENCE [LARGE SCALE GENOMIC DNA]</scope>
    <source>
        <strain evidence="1">8</strain>
        <tissue evidence="1">Leaf</tissue>
    </source>
</reference>
<dbReference type="EMBL" id="JABEZW010000011">
    <property type="protein sequence ID" value="MBA0780472.1"/>
    <property type="molecule type" value="Genomic_DNA"/>
</dbReference>
<organism evidence="1 2">
    <name type="scientific">Gossypium trilobum</name>
    <dbReference type="NCBI Taxonomy" id="34281"/>
    <lineage>
        <taxon>Eukaryota</taxon>
        <taxon>Viridiplantae</taxon>
        <taxon>Streptophyta</taxon>
        <taxon>Embryophyta</taxon>
        <taxon>Tracheophyta</taxon>
        <taxon>Spermatophyta</taxon>
        <taxon>Magnoliopsida</taxon>
        <taxon>eudicotyledons</taxon>
        <taxon>Gunneridae</taxon>
        <taxon>Pentapetalae</taxon>
        <taxon>rosids</taxon>
        <taxon>malvids</taxon>
        <taxon>Malvales</taxon>
        <taxon>Malvaceae</taxon>
        <taxon>Malvoideae</taxon>
        <taxon>Gossypium</taxon>
    </lineage>
</organism>
<dbReference type="Proteomes" id="UP000593568">
    <property type="component" value="Unassembled WGS sequence"/>
</dbReference>
<proteinExistence type="predicted"/>
<accession>A0A7J9F589</accession>
<sequence>MRAGLEPIFYSHFGGSIIDELFKRFAAHV</sequence>
<evidence type="ECO:0000313" key="1">
    <source>
        <dbReference type="EMBL" id="MBA0780472.1"/>
    </source>
</evidence>
<keyword evidence="2" id="KW-1185">Reference proteome</keyword>
<dbReference type="AlphaFoldDB" id="A0A7J9F589"/>
<dbReference type="Gene3D" id="1.10.1200.270">
    <property type="entry name" value="Methyltransferase, alpha-helical capping domain"/>
    <property type="match status" value="1"/>
</dbReference>
<protein>
    <submittedName>
        <fullName evidence="1">Uncharacterized protein</fullName>
    </submittedName>
</protein>
<comment type="caution">
    <text evidence="1">The sequence shown here is derived from an EMBL/GenBank/DDBJ whole genome shotgun (WGS) entry which is preliminary data.</text>
</comment>
<feature type="non-terminal residue" evidence="1">
    <location>
        <position position="29"/>
    </location>
</feature>
<name>A0A7J9F589_9ROSI</name>
<dbReference type="InterPro" id="IPR042086">
    <property type="entry name" value="MeTrfase_capping"/>
</dbReference>